<proteinExistence type="predicted"/>
<dbReference type="EMBL" id="GAKP01005517">
    <property type="protein sequence ID" value="JAC53435.1"/>
    <property type="molecule type" value="Transcribed_RNA"/>
</dbReference>
<dbReference type="AlphaFoldDB" id="A0A034WH19"/>
<reference evidence="2" key="1">
    <citation type="journal article" date="2014" name="BMC Genomics">
        <title>Characterizing the developmental transcriptome of the oriental fruit fly, Bactrocera dorsalis (Diptera: Tephritidae) through comparative genomic analysis with Drosophila melanogaster utilizing modENCODE datasets.</title>
        <authorList>
            <person name="Geib S.M."/>
            <person name="Calla B."/>
            <person name="Hall B."/>
            <person name="Hou S."/>
            <person name="Manoukis N.C."/>
        </authorList>
    </citation>
    <scope>NUCLEOTIDE SEQUENCE</scope>
    <source>
        <strain evidence="2">Punador</strain>
    </source>
</reference>
<sequence length="138" mass="16109">VCGGFFQLERIVPPIWQRNKVSCCHFLFHFEMVFVAPTFAPFFSTVWFFAFSVFLFGAFAKVDLIVDFRCLHLIVPYGSGSCCYYPSRVHRVLLMLLLIFQQNADTKTTATTTKRIYCGSRHKREAYRLVFHRQSTSE</sequence>
<accession>A0A034WH19</accession>
<keyword evidence="1" id="KW-0472">Membrane</keyword>
<evidence type="ECO:0000313" key="2">
    <source>
        <dbReference type="EMBL" id="JAC53435.1"/>
    </source>
</evidence>
<protein>
    <submittedName>
        <fullName evidence="2">Uncharacterized protein</fullName>
    </submittedName>
</protein>
<keyword evidence="1" id="KW-1133">Transmembrane helix</keyword>
<feature type="non-terminal residue" evidence="2">
    <location>
        <position position="1"/>
    </location>
</feature>
<evidence type="ECO:0000256" key="1">
    <source>
        <dbReference type="SAM" id="Phobius"/>
    </source>
</evidence>
<name>A0A034WH19_BACDO</name>
<keyword evidence="1" id="KW-0812">Transmembrane</keyword>
<feature type="transmembrane region" description="Helical" evidence="1">
    <location>
        <begin position="39"/>
        <end position="59"/>
    </location>
</feature>
<organism evidence="2">
    <name type="scientific">Bactrocera dorsalis</name>
    <name type="common">Oriental fruit fly</name>
    <name type="synonym">Dacus dorsalis</name>
    <dbReference type="NCBI Taxonomy" id="27457"/>
    <lineage>
        <taxon>Eukaryota</taxon>
        <taxon>Metazoa</taxon>
        <taxon>Ecdysozoa</taxon>
        <taxon>Arthropoda</taxon>
        <taxon>Hexapoda</taxon>
        <taxon>Insecta</taxon>
        <taxon>Pterygota</taxon>
        <taxon>Neoptera</taxon>
        <taxon>Endopterygota</taxon>
        <taxon>Diptera</taxon>
        <taxon>Brachycera</taxon>
        <taxon>Muscomorpha</taxon>
        <taxon>Tephritoidea</taxon>
        <taxon>Tephritidae</taxon>
        <taxon>Bactrocera</taxon>
        <taxon>Bactrocera</taxon>
    </lineage>
</organism>